<proteinExistence type="predicted"/>
<dbReference type="InterPro" id="IPR011037">
    <property type="entry name" value="Pyrv_Knase-like_insert_dom_sf"/>
</dbReference>
<reference evidence="2 3" key="1">
    <citation type="journal article" date="2014" name="Genome Announc.">
        <title>Draft Genome Sequence of the Iron-Oxidizing, Acidophilic, and Halotolerant 'Thiobacillus prosperus' Type Strain DSM 5130.</title>
        <authorList>
            <person name="Ossandon F.J."/>
            <person name="Cardenas J.P."/>
            <person name="Corbett M."/>
            <person name="Quatrini R."/>
            <person name="Holmes D.S."/>
            <person name="Watkin E."/>
        </authorList>
    </citation>
    <scope>NUCLEOTIDE SEQUENCE [LARGE SCALE GENOMIC DNA]</scope>
    <source>
        <strain evidence="2 3">DSM 5130</strain>
    </source>
</reference>
<feature type="domain" description="MOSC" evidence="1">
    <location>
        <begin position="28"/>
        <end position="164"/>
    </location>
</feature>
<dbReference type="Gene3D" id="2.40.33.20">
    <property type="entry name" value="PK beta-barrel domain-like"/>
    <property type="match status" value="1"/>
</dbReference>
<accession>A0A1A6C0U2</accession>
<dbReference type="GO" id="GO:0030170">
    <property type="term" value="F:pyridoxal phosphate binding"/>
    <property type="evidence" value="ECO:0007669"/>
    <property type="project" value="InterPro"/>
</dbReference>
<dbReference type="AlphaFoldDB" id="A0A1A6C0U2"/>
<comment type="caution">
    <text evidence="2">The sequence shown here is derived from an EMBL/GenBank/DDBJ whole genome shotgun (WGS) entry which is preliminary data.</text>
</comment>
<dbReference type="EMBL" id="JQSG02000006">
    <property type="protein sequence ID" value="OBS08169.1"/>
    <property type="molecule type" value="Genomic_DNA"/>
</dbReference>
<dbReference type="InterPro" id="IPR052716">
    <property type="entry name" value="MOSC_domain"/>
</dbReference>
<dbReference type="RefSeq" id="WP_052064334.1">
    <property type="nucleotide sequence ID" value="NZ_JQSG02000006.1"/>
</dbReference>
<dbReference type="PANTHER" id="PTHR36930">
    <property type="entry name" value="METAL-SULFUR CLUSTER BIOSYNTHESIS PROTEINS YUAD-RELATED"/>
    <property type="match status" value="1"/>
</dbReference>
<dbReference type="PROSITE" id="PS51340">
    <property type="entry name" value="MOSC"/>
    <property type="match status" value="1"/>
</dbReference>
<dbReference type="Pfam" id="PF03473">
    <property type="entry name" value="MOSC"/>
    <property type="match status" value="1"/>
</dbReference>
<protein>
    <submittedName>
        <fullName evidence="2">MOSC domain-containing protein</fullName>
    </submittedName>
</protein>
<organism evidence="2 3">
    <name type="scientific">Acidihalobacter prosperus</name>
    <dbReference type="NCBI Taxonomy" id="160660"/>
    <lineage>
        <taxon>Bacteria</taxon>
        <taxon>Pseudomonadati</taxon>
        <taxon>Pseudomonadota</taxon>
        <taxon>Gammaproteobacteria</taxon>
        <taxon>Chromatiales</taxon>
        <taxon>Ectothiorhodospiraceae</taxon>
        <taxon>Acidihalobacter</taxon>
    </lineage>
</organism>
<dbReference type="PANTHER" id="PTHR36930:SF1">
    <property type="entry name" value="MOSC DOMAIN-CONTAINING PROTEIN"/>
    <property type="match status" value="1"/>
</dbReference>
<gene>
    <name evidence="2" type="ORF">Thpro_022419</name>
</gene>
<dbReference type="SUPFAM" id="SSF50800">
    <property type="entry name" value="PK beta-barrel domain-like"/>
    <property type="match status" value="1"/>
</dbReference>
<dbReference type="InterPro" id="IPR005302">
    <property type="entry name" value="MoCF_Sase_C"/>
</dbReference>
<keyword evidence="3" id="KW-1185">Reference proteome</keyword>
<evidence type="ECO:0000313" key="2">
    <source>
        <dbReference type="EMBL" id="OBS08169.1"/>
    </source>
</evidence>
<dbReference type="GO" id="GO:0030151">
    <property type="term" value="F:molybdenum ion binding"/>
    <property type="evidence" value="ECO:0007669"/>
    <property type="project" value="InterPro"/>
</dbReference>
<dbReference type="OrthoDB" id="1550913at2"/>
<sequence>MAMWPFAGRRPLRLAAVYLAPAAGTPMRLAERAEALVGRGLCGDRYAARAGFWQATDACQLTLIGTRDLARARRRAPKALRPALDAGSHRRNLVVSPVHARALLGKRLRIGGAVLVCRKPRPPCGYLDRVAGSGLCRALGRDSGICLEVVEGGWLAPGDAVEVLPG</sequence>
<evidence type="ECO:0000313" key="3">
    <source>
        <dbReference type="Proteomes" id="UP000029273"/>
    </source>
</evidence>
<dbReference type="GO" id="GO:0003824">
    <property type="term" value="F:catalytic activity"/>
    <property type="evidence" value="ECO:0007669"/>
    <property type="project" value="InterPro"/>
</dbReference>
<evidence type="ECO:0000259" key="1">
    <source>
        <dbReference type="PROSITE" id="PS51340"/>
    </source>
</evidence>
<name>A0A1A6C0U2_9GAMM</name>
<dbReference type="Proteomes" id="UP000029273">
    <property type="component" value="Unassembled WGS sequence"/>
</dbReference>